<accession>X1TPV6</accession>
<dbReference type="InterPro" id="IPR006137">
    <property type="entry name" value="NADH_UbQ_OxRdtase-like_20kDa"/>
</dbReference>
<sequence length="269" mass="30000">VENMADKSIDACLFNGAIRNEENEHMAKLLRAKSKIMIAYGSCAYEGCIPGLSNFYNRQMTFDCVYIETPSTDNPEKIYPQTKVKVPEGELEIPEFYDTVKTLAQTVDVDYFVPGCPPEEKTTWLALEALIEGKLPPKGTVISHSVKAVCDECPLKKEEKRIKKFYRPYEIIPDPEKCLLEQGLLCYGIATRGGCGALCPQANMPCTGCYGPVEGVVDQGVHFLTALSSIIDSNDPEEIQRIIDDIPDPAGTFYRYSLPDSLLRRARIK</sequence>
<dbReference type="InterPro" id="IPR051349">
    <property type="entry name" value="Hydrogenase_assoc-protein"/>
</dbReference>
<dbReference type="SUPFAM" id="SSF56770">
    <property type="entry name" value="HydA/Nqo6-like"/>
    <property type="match status" value="1"/>
</dbReference>
<reference evidence="3" key="1">
    <citation type="journal article" date="2014" name="Front. Microbiol.">
        <title>High frequency of phylogenetically diverse reductive dehalogenase-homologous genes in deep subseafloor sedimentary metagenomes.</title>
        <authorList>
            <person name="Kawai M."/>
            <person name="Futagami T."/>
            <person name="Toyoda A."/>
            <person name="Takaki Y."/>
            <person name="Nishi S."/>
            <person name="Hori S."/>
            <person name="Arai W."/>
            <person name="Tsubouchi T."/>
            <person name="Morono Y."/>
            <person name="Uchiyama I."/>
            <person name="Ito T."/>
            <person name="Fujiyama A."/>
            <person name="Inagaki F."/>
            <person name="Takami H."/>
        </authorList>
    </citation>
    <scope>NUCLEOTIDE SEQUENCE</scope>
    <source>
        <strain evidence="3">Expedition CK06-06</strain>
    </source>
</reference>
<dbReference type="AlphaFoldDB" id="X1TPV6"/>
<dbReference type="InterPro" id="IPR037024">
    <property type="entry name" value="NiFe_Hase_small_N_sf"/>
</dbReference>
<feature type="domain" description="NADH:ubiquinone oxidoreductase-like 20kDa subunit" evidence="2">
    <location>
        <begin position="7"/>
        <end position="129"/>
    </location>
</feature>
<dbReference type="Pfam" id="PF01058">
    <property type="entry name" value="Oxidored_q6"/>
    <property type="match status" value="1"/>
</dbReference>
<dbReference type="PANTHER" id="PTHR42845">
    <property type="entry name" value="COENZYME F420-REDUCING HYDROGENASE, GAMMA SUBUNIT"/>
    <property type="match status" value="1"/>
</dbReference>
<proteinExistence type="predicted"/>
<dbReference type="PANTHER" id="PTHR42845:SF2">
    <property type="entry name" value="F420-NON-REDUCING HYDROGENASE VHU SUBUNIT G"/>
    <property type="match status" value="1"/>
</dbReference>
<feature type="non-terminal residue" evidence="3">
    <location>
        <position position="1"/>
    </location>
</feature>
<dbReference type="GO" id="GO:0016491">
    <property type="term" value="F:oxidoreductase activity"/>
    <property type="evidence" value="ECO:0007669"/>
    <property type="project" value="UniProtKB-KW"/>
</dbReference>
<gene>
    <name evidence="3" type="ORF">S12H4_32815</name>
</gene>
<keyword evidence="1" id="KW-0560">Oxidoreductase</keyword>
<evidence type="ECO:0000259" key="2">
    <source>
        <dbReference type="Pfam" id="PF01058"/>
    </source>
</evidence>
<protein>
    <recommendedName>
        <fullName evidence="2">NADH:ubiquinone oxidoreductase-like 20kDa subunit domain-containing protein</fullName>
    </recommendedName>
</protein>
<organism evidence="3">
    <name type="scientific">marine sediment metagenome</name>
    <dbReference type="NCBI Taxonomy" id="412755"/>
    <lineage>
        <taxon>unclassified sequences</taxon>
        <taxon>metagenomes</taxon>
        <taxon>ecological metagenomes</taxon>
    </lineage>
</organism>
<dbReference type="EMBL" id="BARW01019272">
    <property type="protein sequence ID" value="GAI93401.1"/>
    <property type="molecule type" value="Genomic_DNA"/>
</dbReference>
<name>X1TPV6_9ZZZZ</name>
<dbReference type="GO" id="GO:0051536">
    <property type="term" value="F:iron-sulfur cluster binding"/>
    <property type="evidence" value="ECO:0007669"/>
    <property type="project" value="InterPro"/>
</dbReference>
<dbReference type="Gene3D" id="3.40.50.700">
    <property type="entry name" value="NADH:ubiquinone oxidoreductase-like, 20kDa subunit"/>
    <property type="match status" value="1"/>
</dbReference>
<evidence type="ECO:0000256" key="1">
    <source>
        <dbReference type="ARBA" id="ARBA00023002"/>
    </source>
</evidence>
<comment type="caution">
    <text evidence="3">The sequence shown here is derived from an EMBL/GenBank/DDBJ whole genome shotgun (WGS) entry which is preliminary data.</text>
</comment>
<evidence type="ECO:0000313" key="3">
    <source>
        <dbReference type="EMBL" id="GAI93401.1"/>
    </source>
</evidence>